<comment type="caution">
    <text evidence="2">The sequence shown here is derived from an EMBL/GenBank/DDBJ whole genome shotgun (WGS) entry which is preliminary data.</text>
</comment>
<sequence length="237" mass="25826">MLPGSALSKDYTCPRCLSGFIEELQEHQSAEDESTPTPSTSTQSRPPFESTEQALLALPPGYSQFALGIFNESFDLSLPPEHRREREQAYRQHYAPRQPRGRHAPRQQAGRHEGVPTLEGIIQQLVNGIIAPAAMPNVGAGPWGALHSSPMDYAWGANGLDAIITQLLNQFENTGPHQQTRTRSEAFPPSPSQWSTSRRITALENACGSSPVITCFTTTASCPGWSSTTRVLCAGRV</sequence>
<accession>A0AAD7R488</accession>
<name>A0AAD7R488_9TELE</name>
<dbReference type="EMBL" id="JAINUG010000746">
    <property type="protein sequence ID" value="KAJ8362140.1"/>
    <property type="molecule type" value="Genomic_DNA"/>
</dbReference>
<feature type="region of interest" description="Disordered" evidence="1">
    <location>
        <begin position="81"/>
        <end position="113"/>
    </location>
</feature>
<dbReference type="Proteomes" id="UP001221898">
    <property type="component" value="Unassembled WGS sequence"/>
</dbReference>
<keyword evidence="3" id="KW-1185">Reference proteome</keyword>
<gene>
    <name evidence="2" type="ORF">AAFF_G00392930</name>
</gene>
<dbReference type="AlphaFoldDB" id="A0AAD7R488"/>
<feature type="region of interest" description="Disordered" evidence="1">
    <location>
        <begin position="26"/>
        <end position="50"/>
    </location>
</feature>
<evidence type="ECO:0000313" key="2">
    <source>
        <dbReference type="EMBL" id="KAJ8362140.1"/>
    </source>
</evidence>
<proteinExistence type="predicted"/>
<reference evidence="2" key="1">
    <citation type="journal article" date="2023" name="Science">
        <title>Genome structures resolve the early diversification of teleost fishes.</title>
        <authorList>
            <person name="Parey E."/>
            <person name="Louis A."/>
            <person name="Montfort J."/>
            <person name="Bouchez O."/>
            <person name="Roques C."/>
            <person name="Iampietro C."/>
            <person name="Lluch J."/>
            <person name="Castinel A."/>
            <person name="Donnadieu C."/>
            <person name="Desvignes T."/>
            <person name="Floi Bucao C."/>
            <person name="Jouanno E."/>
            <person name="Wen M."/>
            <person name="Mejri S."/>
            <person name="Dirks R."/>
            <person name="Jansen H."/>
            <person name="Henkel C."/>
            <person name="Chen W.J."/>
            <person name="Zahm M."/>
            <person name="Cabau C."/>
            <person name="Klopp C."/>
            <person name="Thompson A.W."/>
            <person name="Robinson-Rechavi M."/>
            <person name="Braasch I."/>
            <person name="Lecointre G."/>
            <person name="Bobe J."/>
            <person name="Postlethwait J.H."/>
            <person name="Berthelot C."/>
            <person name="Roest Crollius H."/>
            <person name="Guiguen Y."/>
        </authorList>
    </citation>
    <scope>NUCLEOTIDE SEQUENCE</scope>
    <source>
        <strain evidence="2">NC1722</strain>
    </source>
</reference>
<evidence type="ECO:0000313" key="3">
    <source>
        <dbReference type="Proteomes" id="UP001221898"/>
    </source>
</evidence>
<feature type="compositionally biased region" description="Low complexity" evidence="1">
    <location>
        <begin position="35"/>
        <end position="47"/>
    </location>
</feature>
<evidence type="ECO:0000256" key="1">
    <source>
        <dbReference type="SAM" id="MobiDB-lite"/>
    </source>
</evidence>
<protein>
    <submittedName>
        <fullName evidence="2">Uncharacterized protein</fullName>
    </submittedName>
</protein>
<feature type="region of interest" description="Disordered" evidence="1">
    <location>
        <begin position="174"/>
        <end position="195"/>
    </location>
</feature>
<feature type="compositionally biased region" description="Basic and acidic residues" evidence="1">
    <location>
        <begin position="81"/>
        <end position="90"/>
    </location>
</feature>
<organism evidence="2 3">
    <name type="scientific">Aldrovandia affinis</name>
    <dbReference type="NCBI Taxonomy" id="143900"/>
    <lineage>
        <taxon>Eukaryota</taxon>
        <taxon>Metazoa</taxon>
        <taxon>Chordata</taxon>
        <taxon>Craniata</taxon>
        <taxon>Vertebrata</taxon>
        <taxon>Euteleostomi</taxon>
        <taxon>Actinopterygii</taxon>
        <taxon>Neopterygii</taxon>
        <taxon>Teleostei</taxon>
        <taxon>Notacanthiformes</taxon>
        <taxon>Halosauridae</taxon>
        <taxon>Aldrovandia</taxon>
    </lineage>
</organism>